<reference evidence="1 2" key="1">
    <citation type="journal article" date="2018" name="Gigascience">
        <title>Genomes of trombidid mites reveal novel predicted allergens and laterally-transferred genes associated with secondary metabolism.</title>
        <authorList>
            <person name="Dong X."/>
            <person name="Chaisiri K."/>
            <person name="Xia D."/>
            <person name="Armstrong S.D."/>
            <person name="Fang Y."/>
            <person name="Donnelly M.J."/>
            <person name="Kadowaki T."/>
            <person name="McGarry J.W."/>
            <person name="Darby A.C."/>
            <person name="Makepeace B.L."/>
        </authorList>
    </citation>
    <scope>NUCLEOTIDE SEQUENCE [LARGE SCALE GENOMIC DNA]</scope>
    <source>
        <strain evidence="1">UoL-WK</strain>
    </source>
</reference>
<name>A0A3S3NSA2_9ACAR</name>
<organism evidence="1 2">
    <name type="scientific">Dinothrombium tinctorium</name>
    <dbReference type="NCBI Taxonomy" id="1965070"/>
    <lineage>
        <taxon>Eukaryota</taxon>
        <taxon>Metazoa</taxon>
        <taxon>Ecdysozoa</taxon>
        <taxon>Arthropoda</taxon>
        <taxon>Chelicerata</taxon>
        <taxon>Arachnida</taxon>
        <taxon>Acari</taxon>
        <taxon>Acariformes</taxon>
        <taxon>Trombidiformes</taxon>
        <taxon>Prostigmata</taxon>
        <taxon>Anystina</taxon>
        <taxon>Parasitengona</taxon>
        <taxon>Trombidioidea</taxon>
        <taxon>Trombidiidae</taxon>
        <taxon>Dinothrombium</taxon>
    </lineage>
</organism>
<dbReference type="AlphaFoldDB" id="A0A3S3NSA2"/>
<comment type="caution">
    <text evidence="1">The sequence shown here is derived from an EMBL/GenBank/DDBJ whole genome shotgun (WGS) entry which is preliminary data.</text>
</comment>
<dbReference type="Pfam" id="PF10235">
    <property type="entry name" value="Cript"/>
    <property type="match status" value="1"/>
</dbReference>
<keyword evidence="2" id="KW-1185">Reference proteome</keyword>
<sequence>REIRETKAVTAKNARFAPYSKFENCRICKQKVHQKGSSYCQCKFTDNALCCLKRSIFFAENREE</sequence>
<evidence type="ECO:0000313" key="1">
    <source>
        <dbReference type="EMBL" id="RWS05030.1"/>
    </source>
</evidence>
<accession>A0A3S3NSA2</accession>
<dbReference type="STRING" id="1965070.A0A3S3NSA2"/>
<dbReference type="Proteomes" id="UP000285301">
    <property type="component" value="Unassembled WGS sequence"/>
</dbReference>
<protein>
    <submittedName>
        <fullName evidence="1">Cysteine-rich PDZ-binding protein-like isoform X2</fullName>
    </submittedName>
</protein>
<proteinExistence type="predicted"/>
<evidence type="ECO:0000313" key="2">
    <source>
        <dbReference type="Proteomes" id="UP000285301"/>
    </source>
</evidence>
<dbReference type="EMBL" id="NCKU01005090">
    <property type="protein sequence ID" value="RWS05030.1"/>
    <property type="molecule type" value="Genomic_DNA"/>
</dbReference>
<feature type="non-terminal residue" evidence="1">
    <location>
        <position position="1"/>
    </location>
</feature>
<gene>
    <name evidence="1" type="ORF">B4U79_04858</name>
</gene>
<dbReference type="OrthoDB" id="147332at2759"/>
<dbReference type="InterPro" id="IPR019367">
    <property type="entry name" value="PDZ-binding_CRIPT"/>
</dbReference>